<keyword evidence="3" id="KW-0342">GTP-binding</keyword>
<feature type="signal peptide" evidence="5">
    <location>
        <begin position="1"/>
        <end position="34"/>
    </location>
</feature>
<keyword evidence="4" id="KW-1133">Transmembrane helix</keyword>
<dbReference type="GO" id="GO:0005525">
    <property type="term" value="F:GTP binding"/>
    <property type="evidence" value="ECO:0007669"/>
    <property type="project" value="UniProtKB-KW"/>
</dbReference>
<dbReference type="PROSITE" id="PS51720">
    <property type="entry name" value="G_AIG1"/>
    <property type="match status" value="1"/>
</dbReference>
<proteinExistence type="inferred from homology"/>
<evidence type="ECO:0000256" key="5">
    <source>
        <dbReference type="SAM" id="SignalP"/>
    </source>
</evidence>
<evidence type="ECO:0000256" key="1">
    <source>
        <dbReference type="ARBA" id="ARBA00008535"/>
    </source>
</evidence>
<dbReference type="Ensembl" id="ENSKMAT00000014508.1">
    <property type="protein sequence ID" value="ENSKMAP00000014297.1"/>
    <property type="gene ID" value="ENSKMAG00000010720.1"/>
</dbReference>
<dbReference type="GeneTree" id="ENSGT00940000162556"/>
<feature type="transmembrane region" description="Helical" evidence="4">
    <location>
        <begin position="262"/>
        <end position="279"/>
    </location>
</feature>
<feature type="chain" id="PRO_5047512195" description="AIG1-type G domain-containing protein" evidence="5">
    <location>
        <begin position="35"/>
        <end position="282"/>
    </location>
</feature>
<keyword evidence="2" id="KW-0547">Nucleotide-binding</keyword>
<evidence type="ECO:0000256" key="3">
    <source>
        <dbReference type="ARBA" id="ARBA00023134"/>
    </source>
</evidence>
<keyword evidence="5" id="KW-0732">Signal</keyword>
<sequence>MDQTRHSWNSWEPLLLSSALLVIFCPQRAGKSSAGNTILRTNLFDFKGSSRRTTHCEISHSMVENRRLTVVDSPGWFYMHTLQETNEMDKLELENSMYLCPSGPHAVLLVIHLTTAIQPVYLRAVQEHMSLFTEEIWKHTIALVTRGDWLGLKTVDERIESEEGMQWIVNKCGNRYHVLNNMDHSDKAQVKDLLENIEEIWAENEKSYYEVNLSRTTEIETKKRGWIQDGQKDKADNEGTVKSTERAEYHLNNSVILKNGPLVYLFLSMVFLCFLFYHCSHK</sequence>
<protein>
    <recommendedName>
        <fullName evidence="6">AIG1-type G domain-containing protein</fullName>
    </recommendedName>
</protein>
<evidence type="ECO:0000256" key="4">
    <source>
        <dbReference type="SAM" id="Phobius"/>
    </source>
</evidence>
<name>A0A3Q3FNP3_KRYMA</name>
<accession>A0A3Q3FNP3</accession>
<evidence type="ECO:0000256" key="2">
    <source>
        <dbReference type="ARBA" id="ARBA00022741"/>
    </source>
</evidence>
<dbReference type="InterPro" id="IPR027417">
    <property type="entry name" value="P-loop_NTPase"/>
</dbReference>
<feature type="domain" description="AIG1-type G" evidence="6">
    <location>
        <begin position="16"/>
        <end position="218"/>
    </location>
</feature>
<keyword evidence="4" id="KW-0812">Transmembrane</keyword>
<dbReference type="Gene3D" id="3.40.50.300">
    <property type="entry name" value="P-loop containing nucleotide triphosphate hydrolases"/>
    <property type="match status" value="1"/>
</dbReference>
<comment type="similarity">
    <text evidence="1">Belongs to the TRAFAC class TrmE-Era-EngA-EngB-Septin-like GTPase superfamily. AIG1/Toc34/Toc159-like paraseptin GTPase family. IAN subfamily.</text>
</comment>
<dbReference type="AlphaFoldDB" id="A0A3Q3FNP3"/>
<reference evidence="7" key="1">
    <citation type="submission" date="2025-08" db="UniProtKB">
        <authorList>
            <consortium name="Ensembl"/>
        </authorList>
    </citation>
    <scope>IDENTIFICATION</scope>
</reference>
<dbReference type="InterPro" id="IPR006703">
    <property type="entry name" value="G_AIG1"/>
</dbReference>
<dbReference type="Proteomes" id="UP000264800">
    <property type="component" value="Unplaced"/>
</dbReference>
<evidence type="ECO:0000313" key="7">
    <source>
        <dbReference type="Ensembl" id="ENSKMAP00000014297.1"/>
    </source>
</evidence>
<dbReference type="STRING" id="37003.ENSKMAP00000014297"/>
<organism evidence="7 8">
    <name type="scientific">Kryptolebias marmoratus</name>
    <name type="common">Mangrove killifish</name>
    <name type="synonym">Rivulus marmoratus</name>
    <dbReference type="NCBI Taxonomy" id="37003"/>
    <lineage>
        <taxon>Eukaryota</taxon>
        <taxon>Metazoa</taxon>
        <taxon>Chordata</taxon>
        <taxon>Craniata</taxon>
        <taxon>Vertebrata</taxon>
        <taxon>Euteleostomi</taxon>
        <taxon>Actinopterygii</taxon>
        <taxon>Neopterygii</taxon>
        <taxon>Teleostei</taxon>
        <taxon>Neoteleostei</taxon>
        <taxon>Acanthomorphata</taxon>
        <taxon>Ovalentaria</taxon>
        <taxon>Atherinomorphae</taxon>
        <taxon>Cyprinodontiformes</taxon>
        <taxon>Rivulidae</taxon>
        <taxon>Kryptolebias</taxon>
    </lineage>
</organism>
<dbReference type="PANTHER" id="PTHR10903:SF107">
    <property type="entry name" value="GTPASE IMAP FAMILY MEMBER 4-LIKE-RELATED"/>
    <property type="match status" value="1"/>
</dbReference>
<dbReference type="PANTHER" id="PTHR10903">
    <property type="entry name" value="GTPASE, IMAP FAMILY MEMBER-RELATED"/>
    <property type="match status" value="1"/>
</dbReference>
<dbReference type="SUPFAM" id="SSF52540">
    <property type="entry name" value="P-loop containing nucleoside triphosphate hydrolases"/>
    <property type="match status" value="1"/>
</dbReference>
<dbReference type="OMA" id="QTEVCVM"/>
<evidence type="ECO:0000313" key="8">
    <source>
        <dbReference type="Proteomes" id="UP000264800"/>
    </source>
</evidence>
<keyword evidence="8" id="KW-1185">Reference proteome</keyword>
<reference evidence="7" key="2">
    <citation type="submission" date="2025-09" db="UniProtKB">
        <authorList>
            <consortium name="Ensembl"/>
        </authorList>
    </citation>
    <scope>IDENTIFICATION</scope>
</reference>
<evidence type="ECO:0000259" key="6">
    <source>
        <dbReference type="PROSITE" id="PS51720"/>
    </source>
</evidence>
<keyword evidence="4" id="KW-0472">Membrane</keyword>
<dbReference type="InterPro" id="IPR045058">
    <property type="entry name" value="GIMA/IAN/Toc"/>
</dbReference>
<dbReference type="Pfam" id="PF04548">
    <property type="entry name" value="AIG1"/>
    <property type="match status" value="1"/>
</dbReference>